<feature type="compositionally biased region" description="Acidic residues" evidence="1">
    <location>
        <begin position="350"/>
        <end position="368"/>
    </location>
</feature>
<gene>
    <name evidence="2" type="ORF">Vretifemale_11068</name>
</gene>
<dbReference type="OrthoDB" id="561088at2759"/>
<comment type="caution">
    <text evidence="2">The sequence shown here is derived from an EMBL/GenBank/DDBJ whole genome shotgun (WGS) entry which is preliminary data.</text>
</comment>
<feature type="region of interest" description="Disordered" evidence="1">
    <location>
        <begin position="476"/>
        <end position="520"/>
    </location>
</feature>
<dbReference type="EMBL" id="BNCP01000023">
    <property type="protein sequence ID" value="GIL82135.1"/>
    <property type="molecule type" value="Genomic_DNA"/>
</dbReference>
<reference evidence="2" key="1">
    <citation type="journal article" date="2021" name="Proc. Natl. Acad. Sci. U.S.A.">
        <title>Three genomes in the algal genus Volvox reveal the fate of a haploid sex-determining region after a transition to homothallism.</title>
        <authorList>
            <person name="Yamamoto K."/>
            <person name="Hamaji T."/>
            <person name="Kawai-Toyooka H."/>
            <person name="Matsuzaki R."/>
            <person name="Takahashi F."/>
            <person name="Nishimura Y."/>
            <person name="Kawachi M."/>
            <person name="Noguchi H."/>
            <person name="Minakuchi Y."/>
            <person name="Umen J.G."/>
            <person name="Toyoda A."/>
            <person name="Nozaki H."/>
        </authorList>
    </citation>
    <scope>NUCLEOTIDE SEQUENCE</scope>
    <source>
        <strain evidence="2">NIES-3786</strain>
    </source>
</reference>
<feature type="region of interest" description="Disordered" evidence="1">
    <location>
        <begin position="428"/>
        <end position="455"/>
    </location>
</feature>
<name>A0A8J4CGP7_9CHLO</name>
<organism evidence="2 3">
    <name type="scientific">Volvox reticuliferus</name>
    <dbReference type="NCBI Taxonomy" id="1737510"/>
    <lineage>
        <taxon>Eukaryota</taxon>
        <taxon>Viridiplantae</taxon>
        <taxon>Chlorophyta</taxon>
        <taxon>core chlorophytes</taxon>
        <taxon>Chlorophyceae</taxon>
        <taxon>CS clade</taxon>
        <taxon>Chlamydomonadales</taxon>
        <taxon>Volvocaceae</taxon>
        <taxon>Volvox</taxon>
    </lineage>
</organism>
<protein>
    <submittedName>
        <fullName evidence="2">Uncharacterized protein</fullName>
    </submittedName>
</protein>
<keyword evidence="3" id="KW-1185">Reference proteome</keyword>
<feature type="compositionally biased region" description="Polar residues" evidence="1">
    <location>
        <begin position="371"/>
        <end position="381"/>
    </location>
</feature>
<evidence type="ECO:0000256" key="1">
    <source>
        <dbReference type="SAM" id="MobiDB-lite"/>
    </source>
</evidence>
<feature type="compositionally biased region" description="Acidic residues" evidence="1">
    <location>
        <begin position="382"/>
        <end position="391"/>
    </location>
</feature>
<feature type="region of interest" description="Disordered" evidence="1">
    <location>
        <begin position="24"/>
        <end position="78"/>
    </location>
</feature>
<feature type="region of interest" description="Disordered" evidence="1">
    <location>
        <begin position="198"/>
        <end position="220"/>
    </location>
</feature>
<dbReference type="Proteomes" id="UP000747110">
    <property type="component" value="Unassembled WGS sequence"/>
</dbReference>
<sequence length="539" mass="57389">MARQATSHLKRSFMGWINALSGREAGGSPAAAHDPSTTGSAQEMGSPPVETRRAVTEPRTVGVESPGVGPGITAFNRDGPLTPAPDSAVCVRDLLCNGGIYSKEFPTFIKQNGRTCGCGGSCEAARKHFSYPDSLPLIDFSHRKYSISNTMAETLITWASDSFPGFAKFYQGKLAERQAKLQQRDVTRDRAGAALEGAAAARGAMASDNDDDDDDDDDDAVAGAVPGVGVRYDVQVLKDAFMLFNAGAAKVNLSLLHAKVGGTLGELRAALKEHSFVFRKPTCEQVEKIMAIYEEARGEGLNNKQIWPRIQEMVTGGWSASQLTKILKEKKRFCADTRGRKAMPQVASEGDSEEDSLEGSSEQDEDGMESGQEQAEGTNVEESIENEDDSAEGCSTPSDVISLAPEEQLMPPPRKGPLHMQSLGSLAARRRPQLLEGKAHGARVNRGSVGDRVLERGQSGDVVSVVGVLPGPSTGFGAQAPVQLPLAGGEDDGEGDGPSGRTGAVQGVADAVRPRRQRAGNRLAQMMAEEVELSRMLEY</sequence>
<accession>A0A8J4CGP7</accession>
<proteinExistence type="predicted"/>
<dbReference type="AlphaFoldDB" id="A0A8J4CGP7"/>
<feature type="compositionally biased region" description="Acidic residues" evidence="1">
    <location>
        <begin position="208"/>
        <end position="220"/>
    </location>
</feature>
<evidence type="ECO:0000313" key="2">
    <source>
        <dbReference type="EMBL" id="GIL82135.1"/>
    </source>
</evidence>
<feature type="region of interest" description="Disordered" evidence="1">
    <location>
        <begin position="338"/>
        <end position="398"/>
    </location>
</feature>
<evidence type="ECO:0000313" key="3">
    <source>
        <dbReference type="Proteomes" id="UP000747110"/>
    </source>
</evidence>